<dbReference type="InterPro" id="IPR025943">
    <property type="entry name" value="Sigma_54_int_dom_ATP-bd_2"/>
</dbReference>
<gene>
    <name evidence="6" type="ORF">POL68_11720</name>
</gene>
<dbReference type="Gene3D" id="1.10.10.60">
    <property type="entry name" value="Homeodomain-like"/>
    <property type="match status" value="1"/>
</dbReference>
<keyword evidence="1" id="KW-0547">Nucleotide-binding</keyword>
<dbReference type="CDD" id="cd00009">
    <property type="entry name" value="AAA"/>
    <property type="match status" value="1"/>
</dbReference>
<feature type="domain" description="Sigma-54 factor interaction" evidence="5">
    <location>
        <begin position="138"/>
        <end position="349"/>
    </location>
</feature>
<evidence type="ECO:0000256" key="1">
    <source>
        <dbReference type="ARBA" id="ARBA00022741"/>
    </source>
</evidence>
<name>A0ABT5D656_9BACT</name>
<dbReference type="Gene3D" id="3.40.50.300">
    <property type="entry name" value="P-loop containing nucleotide triphosphate hydrolases"/>
    <property type="match status" value="1"/>
</dbReference>
<dbReference type="InterPro" id="IPR003593">
    <property type="entry name" value="AAA+_ATPase"/>
</dbReference>
<dbReference type="InterPro" id="IPR009057">
    <property type="entry name" value="Homeodomain-like_sf"/>
</dbReference>
<dbReference type="SUPFAM" id="SSF46689">
    <property type="entry name" value="Homeodomain-like"/>
    <property type="match status" value="1"/>
</dbReference>
<dbReference type="Pfam" id="PF02954">
    <property type="entry name" value="HTH_8"/>
    <property type="match status" value="1"/>
</dbReference>
<dbReference type="InterPro" id="IPR027417">
    <property type="entry name" value="P-loop_NTPase"/>
</dbReference>
<feature type="region of interest" description="Disordered" evidence="3">
    <location>
        <begin position="1"/>
        <end position="20"/>
    </location>
</feature>
<dbReference type="Gene3D" id="2.60.200.20">
    <property type="match status" value="1"/>
</dbReference>
<dbReference type="PROSITE" id="PS00676">
    <property type="entry name" value="SIGMA54_INTERACT_2"/>
    <property type="match status" value="1"/>
</dbReference>
<protein>
    <submittedName>
        <fullName evidence="6">Sigma 54-interacting transcriptional regulator</fullName>
    </submittedName>
</protein>
<dbReference type="SUPFAM" id="SSF52540">
    <property type="entry name" value="P-loop containing nucleoside triphosphate hydrolases"/>
    <property type="match status" value="1"/>
</dbReference>
<feature type="compositionally biased region" description="Pro residues" evidence="3">
    <location>
        <begin position="384"/>
        <end position="398"/>
    </location>
</feature>
<dbReference type="InterPro" id="IPR000253">
    <property type="entry name" value="FHA_dom"/>
</dbReference>
<dbReference type="InterPro" id="IPR002197">
    <property type="entry name" value="HTH_Fis"/>
</dbReference>
<dbReference type="SUPFAM" id="SSF49879">
    <property type="entry name" value="SMAD/FHA domain"/>
    <property type="match status" value="1"/>
</dbReference>
<dbReference type="RefSeq" id="WP_272137412.1">
    <property type="nucleotide sequence ID" value="NZ_JAQNDM010000002.1"/>
</dbReference>
<dbReference type="CDD" id="cd00060">
    <property type="entry name" value="FHA"/>
    <property type="match status" value="1"/>
</dbReference>
<dbReference type="PROSITE" id="PS50045">
    <property type="entry name" value="SIGMA54_INTERACT_4"/>
    <property type="match status" value="1"/>
</dbReference>
<dbReference type="Pfam" id="PF00158">
    <property type="entry name" value="Sigma54_activat"/>
    <property type="match status" value="1"/>
</dbReference>
<feature type="domain" description="FHA" evidence="4">
    <location>
        <begin position="61"/>
        <end position="97"/>
    </location>
</feature>
<sequence length="460" mass="48962">MGEDRSTLRPSGVAGGGSGIEGAPVPGLLRLYSGEVAMAQALPLDAGALELGRGTVPGEPQDPRMSRRHARVQHDGRRFLVTDLGSQNGTVVDGEPVPTGGPREAQRVIRMGDSLFVPCADVHPLQQSGVALVDGFVRGPALQGLLAEVARAARHGFSLHIHGESGTGKEGVARAFHQQGPRSAGPFVAVNCAAIPQGIAERLLFGSRRGAYSGAEEAEGYLQAAHGGTLFLDEVVELELPVQAKLLRALETREVIPLGGAKAKQVDILICSASNKDLRALVAGGKLREDLYFRIGRPQVALPPLRQRPEELPLLLQQAVRQLAPGLGLHPTLVEACLLRPWPGNIRELLVEARSAAQTALMQGAQRVEARHLSPSAGMAFGPASPPVAMPEPRPVPSEEPSRVRPSDGDERARLEEALRQHGGNVAATARALGMHRTQLRRLLERHAISAPRKAEHDED</sequence>
<dbReference type="EMBL" id="JAQNDM010000002">
    <property type="protein sequence ID" value="MDC0709132.1"/>
    <property type="molecule type" value="Genomic_DNA"/>
</dbReference>
<evidence type="ECO:0000313" key="7">
    <source>
        <dbReference type="Proteomes" id="UP001221838"/>
    </source>
</evidence>
<dbReference type="PROSITE" id="PS50006">
    <property type="entry name" value="FHA_DOMAIN"/>
    <property type="match status" value="1"/>
</dbReference>
<keyword evidence="7" id="KW-1185">Reference proteome</keyword>
<feature type="region of interest" description="Disordered" evidence="3">
    <location>
        <begin position="376"/>
        <end position="425"/>
    </location>
</feature>
<feature type="region of interest" description="Disordered" evidence="3">
    <location>
        <begin position="52"/>
        <end position="72"/>
    </location>
</feature>
<dbReference type="PANTHER" id="PTHR32071:SF77">
    <property type="entry name" value="TRANSCRIPTIONAL REGULATORY PROTEIN"/>
    <property type="match status" value="1"/>
</dbReference>
<organism evidence="6 7">
    <name type="scientific">Stigmatella ashevillensis</name>
    <dbReference type="NCBI Taxonomy" id="2995309"/>
    <lineage>
        <taxon>Bacteria</taxon>
        <taxon>Pseudomonadati</taxon>
        <taxon>Myxococcota</taxon>
        <taxon>Myxococcia</taxon>
        <taxon>Myxococcales</taxon>
        <taxon>Cystobacterineae</taxon>
        <taxon>Archangiaceae</taxon>
        <taxon>Stigmatella</taxon>
    </lineage>
</organism>
<accession>A0ABT5D656</accession>
<proteinExistence type="predicted"/>
<evidence type="ECO:0000256" key="2">
    <source>
        <dbReference type="ARBA" id="ARBA00022840"/>
    </source>
</evidence>
<dbReference type="Proteomes" id="UP001221838">
    <property type="component" value="Unassembled WGS sequence"/>
</dbReference>
<feature type="compositionally biased region" description="Basic and acidic residues" evidence="3">
    <location>
        <begin position="400"/>
        <end position="420"/>
    </location>
</feature>
<keyword evidence="2" id="KW-0067">ATP-binding</keyword>
<evidence type="ECO:0000256" key="3">
    <source>
        <dbReference type="SAM" id="MobiDB-lite"/>
    </source>
</evidence>
<dbReference type="InterPro" id="IPR002078">
    <property type="entry name" value="Sigma_54_int"/>
</dbReference>
<dbReference type="SMART" id="SM00240">
    <property type="entry name" value="FHA"/>
    <property type="match status" value="1"/>
</dbReference>
<dbReference type="Gene3D" id="1.10.8.60">
    <property type="match status" value="1"/>
</dbReference>
<evidence type="ECO:0000259" key="4">
    <source>
        <dbReference type="PROSITE" id="PS50006"/>
    </source>
</evidence>
<comment type="caution">
    <text evidence="6">The sequence shown here is derived from an EMBL/GenBank/DDBJ whole genome shotgun (WGS) entry which is preliminary data.</text>
</comment>
<dbReference type="Pfam" id="PF00498">
    <property type="entry name" value="FHA"/>
    <property type="match status" value="1"/>
</dbReference>
<evidence type="ECO:0000313" key="6">
    <source>
        <dbReference type="EMBL" id="MDC0709132.1"/>
    </source>
</evidence>
<dbReference type="InterPro" id="IPR008984">
    <property type="entry name" value="SMAD_FHA_dom_sf"/>
</dbReference>
<evidence type="ECO:0000259" key="5">
    <source>
        <dbReference type="PROSITE" id="PS50045"/>
    </source>
</evidence>
<dbReference type="PANTHER" id="PTHR32071">
    <property type="entry name" value="TRANSCRIPTIONAL REGULATORY PROTEIN"/>
    <property type="match status" value="1"/>
</dbReference>
<reference evidence="6 7" key="1">
    <citation type="submission" date="2022-11" db="EMBL/GenBank/DDBJ databases">
        <title>Minimal conservation of predation-associated metabolite biosynthetic gene clusters underscores biosynthetic potential of Myxococcota including descriptions for ten novel species: Archangium lansinium sp. nov., Myxococcus landrumus sp. nov., Nannocystis bai.</title>
        <authorList>
            <person name="Ahearne A."/>
            <person name="Stevens C."/>
            <person name="Dowd S."/>
        </authorList>
    </citation>
    <scope>NUCLEOTIDE SEQUENCE [LARGE SCALE GENOMIC DNA]</scope>
    <source>
        <strain evidence="6 7">NCWAL01</strain>
    </source>
</reference>
<dbReference type="SMART" id="SM00382">
    <property type="entry name" value="AAA"/>
    <property type="match status" value="1"/>
</dbReference>
<dbReference type="PRINTS" id="PR01590">
    <property type="entry name" value="HTHFIS"/>
</dbReference>